<keyword evidence="1" id="KW-0732">Signal</keyword>
<accession>A0ABN4J184</accession>
<dbReference type="InterPro" id="IPR008258">
    <property type="entry name" value="Transglycosylase_SLT_dom_1"/>
</dbReference>
<proteinExistence type="predicted"/>
<dbReference type="GeneID" id="57608918"/>
<dbReference type="SUPFAM" id="SSF53955">
    <property type="entry name" value="Lysozyme-like"/>
    <property type="match status" value="1"/>
</dbReference>
<evidence type="ECO:0000259" key="2">
    <source>
        <dbReference type="Pfam" id="PF01464"/>
    </source>
</evidence>
<feature type="domain" description="Transglycosylase SLT" evidence="2">
    <location>
        <begin position="31"/>
        <end position="113"/>
    </location>
</feature>
<keyword evidence="4" id="KW-1185">Reference proteome</keyword>
<geneLocation type="plasmid" evidence="4"/>
<feature type="chain" id="PRO_5046215377" description="Transglycosylase SLT domain-containing protein" evidence="1">
    <location>
        <begin position="23"/>
        <end position="163"/>
    </location>
</feature>
<protein>
    <recommendedName>
        <fullName evidence="2">Transglycosylase SLT domain-containing protein</fullName>
    </recommendedName>
</protein>
<dbReference type="CDD" id="cd13400">
    <property type="entry name" value="LT_IagB-like"/>
    <property type="match status" value="1"/>
</dbReference>
<evidence type="ECO:0000313" key="3">
    <source>
        <dbReference type="EMBL" id="ALN21699.1"/>
    </source>
</evidence>
<dbReference type="Gene3D" id="1.10.530.10">
    <property type="match status" value="1"/>
</dbReference>
<evidence type="ECO:0000313" key="4">
    <source>
        <dbReference type="Proteomes" id="UP000028530"/>
    </source>
</evidence>
<dbReference type="EMBL" id="CP013125">
    <property type="protein sequence ID" value="ALN21699.1"/>
    <property type="molecule type" value="Genomic_DNA"/>
</dbReference>
<organism evidence="3 4">
    <name type="scientific">Ectopseudomonas mendocina S5.2</name>
    <dbReference type="NCBI Taxonomy" id="1225174"/>
    <lineage>
        <taxon>Bacteria</taxon>
        <taxon>Pseudomonadati</taxon>
        <taxon>Pseudomonadota</taxon>
        <taxon>Gammaproteobacteria</taxon>
        <taxon>Pseudomonadales</taxon>
        <taxon>Pseudomonadaceae</taxon>
        <taxon>Ectopseudomonas</taxon>
    </lineage>
</organism>
<dbReference type="Proteomes" id="UP000028530">
    <property type="component" value="Plasmid pPME5"/>
</dbReference>
<evidence type="ECO:0000256" key="1">
    <source>
        <dbReference type="SAM" id="SignalP"/>
    </source>
</evidence>
<dbReference type="RefSeq" id="WP_017362471.1">
    <property type="nucleotide sequence ID" value="NZ_CP013125.1"/>
</dbReference>
<dbReference type="Pfam" id="PF01464">
    <property type="entry name" value="SLT"/>
    <property type="match status" value="1"/>
</dbReference>
<sequence length="163" mass="17697">MIACVCKVALAALLCFSSSAFATERPLTADCLVKAASAYSIHPDVLLAVLMVEGGSVGENSRPNKNGSYDIGLFQLNSIHRDAIAQLGITEDLLRNDGCVNATVAAWHLRKVFPPEKEAQITTDADYLSAIAVYHSATPEFNAIYARKLRAAFERMYSQESIE</sequence>
<keyword evidence="3" id="KW-0614">Plasmid</keyword>
<reference evidence="3 4" key="1">
    <citation type="submission" date="2015-11" db="EMBL/GenBank/DDBJ databases">
        <authorList>
            <person name="Chong T.M."/>
            <person name="Chan K.G."/>
            <person name="Dessaux Y."/>
        </authorList>
    </citation>
    <scope>NUCLEOTIDE SEQUENCE [LARGE SCALE GENOMIC DNA]</scope>
    <source>
        <strain evidence="3 4">S5.2</strain>
        <plasmid evidence="4">Plasmid</plasmid>
    </source>
</reference>
<name>A0ABN4J184_ECTME</name>
<gene>
    <name evidence="3" type="ORF">DW68_023745</name>
</gene>
<dbReference type="InterPro" id="IPR023346">
    <property type="entry name" value="Lysozyme-like_dom_sf"/>
</dbReference>
<feature type="signal peptide" evidence="1">
    <location>
        <begin position="1"/>
        <end position="22"/>
    </location>
</feature>